<feature type="domain" description="Flagellar hook-length control protein-like C-terminal" evidence="1">
    <location>
        <begin position="435"/>
        <end position="508"/>
    </location>
</feature>
<evidence type="ECO:0000259" key="1">
    <source>
        <dbReference type="Pfam" id="PF02120"/>
    </source>
</evidence>
<comment type="caution">
    <text evidence="2">The sequence shown here is derived from an EMBL/GenBank/DDBJ whole genome shotgun (WGS) entry which is preliminary data.</text>
</comment>
<dbReference type="InterPro" id="IPR021136">
    <property type="entry name" value="Flagellar_hook_control-like_C"/>
</dbReference>
<dbReference type="OrthoDB" id="6113047at2"/>
<protein>
    <recommendedName>
        <fullName evidence="1">Flagellar hook-length control protein-like C-terminal domain-containing protein</fullName>
    </recommendedName>
</protein>
<dbReference type="Proteomes" id="UP000186736">
    <property type="component" value="Unassembled WGS sequence"/>
</dbReference>
<dbReference type="InterPro" id="IPR038610">
    <property type="entry name" value="FliK-like_C_sf"/>
</dbReference>
<evidence type="ECO:0000313" key="2">
    <source>
        <dbReference type="EMBL" id="OLS63477.1"/>
    </source>
</evidence>
<name>A0A1Q9R7U3_PSEPU</name>
<evidence type="ECO:0000313" key="3">
    <source>
        <dbReference type="Proteomes" id="UP000186736"/>
    </source>
</evidence>
<dbReference type="RefSeq" id="WP_075802616.1">
    <property type="nucleotide sequence ID" value="NZ_MKZO01000012.1"/>
</dbReference>
<dbReference type="AlphaFoldDB" id="A0A1Q9R7U3"/>
<gene>
    <name evidence="2" type="ORF">PSEMO_16160</name>
</gene>
<dbReference type="Pfam" id="PF02120">
    <property type="entry name" value="Flg_hook"/>
    <property type="match status" value="1"/>
</dbReference>
<accession>A0A1Q9R7U3</accession>
<dbReference type="EMBL" id="MKZO01000012">
    <property type="protein sequence ID" value="OLS63477.1"/>
    <property type="molecule type" value="Genomic_DNA"/>
</dbReference>
<organism evidence="2 3">
    <name type="scientific">Pseudomonas putida</name>
    <name type="common">Arthrobacter siderocapsulatus</name>
    <dbReference type="NCBI Taxonomy" id="303"/>
    <lineage>
        <taxon>Bacteria</taxon>
        <taxon>Pseudomonadati</taxon>
        <taxon>Pseudomonadota</taxon>
        <taxon>Gammaproteobacteria</taxon>
        <taxon>Pseudomonadales</taxon>
        <taxon>Pseudomonadaceae</taxon>
        <taxon>Pseudomonas</taxon>
    </lineage>
</organism>
<dbReference type="Gene3D" id="3.30.750.140">
    <property type="match status" value="1"/>
</dbReference>
<reference evidence="2 3" key="1">
    <citation type="submission" date="2016-10" db="EMBL/GenBank/DDBJ databases">
        <title>Genome Sequence of Pseudomonas putida GM4FR.</title>
        <authorList>
            <person name="Poehlein A."/>
            <person name="Wemheuer F."/>
            <person name="Hollensteiner J."/>
            <person name="Wemheuer B."/>
        </authorList>
    </citation>
    <scope>NUCLEOTIDE SEQUENCE [LARGE SCALE GENOMIC DNA]</scope>
    <source>
        <strain evidence="2 3">GM4FR</strain>
    </source>
</reference>
<sequence length="522" mass="56177">MTGEINSLGPQASANPQVRAAAMTGEMVKLLEAQPDLLAKGETAKGEVVSLRQVGEEFQMLLRLLRAGGQQTLVQASASQPLPLGTQVTVSQPNASQLNLAVQQAAANNVNTLTSLDTKQLPVGTLLQGKVLTTQLQAQPGNLPPVYRSLVTLLNTLQAGATLSIDSPRPLPLGSLLSARVMGDQQIAFVPLSGRQDQMAIAQNLSVQQNRQASLQNLLAAMQQLSRSDDSPADVRASVDKLLASLPDIRQFSDSRSVAQALNNSGAFLEARLLNGAGSQLAPDIKAQVVRLIAQLLPNVPGGTPFSPTIQTSLAQALPGMVRSYLGALGQVAPKPHPTGFPLPTRLLQAAEEEGDLQHLLRLAAAAISRMQSHQLASLDQTGSTPDGNLQTTWQLEVPLRVGPEFMPLQVKVQREETREQQADPERERRDPLEMLWRVDLAFDLHPLGPLQVQAQIARGSLSSQLWAERPETAELIERELGGLRARLVARGVNVGELHCHQGVPPQGPRTHLEQRWVDENA</sequence>
<proteinExistence type="predicted"/>